<dbReference type="EMBL" id="LWGR01000016">
    <property type="protein sequence ID" value="KZM70271.1"/>
    <property type="molecule type" value="Genomic_DNA"/>
</dbReference>
<dbReference type="InterPro" id="IPR005152">
    <property type="entry name" value="Lipase_secreted"/>
</dbReference>
<dbReference type="PANTHER" id="PTHR34853">
    <property type="match status" value="1"/>
</dbReference>
<proteinExistence type="predicted"/>
<sequence>MTTGVVVADPAPVPVQPPPPFPVPPLPPEFDPGFYSPPADVVASKQPGEIIAAREVHLALYSVLPFNIDAWQLSFRSTDHLGKPLAAVTTVMKPRGGDNGQPWNLLSYQFPVDSSARYCSASYILQQASIPGAVLGQPAVPNEFLFPLTALGAGWVVNMPDFDGPNMAFGSGPLNGRITLDSVRAVENFQPVGLRGTGTKVAMAGYSGGSIATGHAAELRSSYAPELNIVGAAEGGIAADLYAMVHMGNGNLGAGLFLSGVFGVAQEYPELGAYLDQHMNPILRALRPVKNSLCLVWSAALVPFLPYEQMFDVPDPMHDPVPAQVFDAIRMGHSVPDMPMFMYNANPDWLVPVGPVNNLVDTYCRDPQARIRYTRDHFSEHFTLQYFAMAQELVWLKDRFDGVPVAAGCDIRDEGSMLLDPKSWPAWLQAAGTLLAAAVQQPIGHH</sequence>
<reference evidence="2 3" key="1">
    <citation type="submission" date="2016-04" db="EMBL/GenBank/DDBJ databases">
        <authorList>
            <person name="Evans L.H."/>
            <person name="Alamgir A."/>
            <person name="Owens N."/>
            <person name="Weber N.D."/>
            <person name="Virtaneva K."/>
            <person name="Barbian K."/>
            <person name="Babar A."/>
            <person name="Rosenke K."/>
        </authorList>
    </citation>
    <scope>NUCLEOTIDE SEQUENCE [LARGE SCALE GENOMIC DNA]</scope>
    <source>
        <strain evidence="2 3">IFM 0406</strain>
    </source>
</reference>
<dbReference type="InterPro" id="IPR029058">
    <property type="entry name" value="AB_hydrolase_fold"/>
</dbReference>
<dbReference type="SUPFAM" id="SSF53474">
    <property type="entry name" value="alpha/beta-Hydrolases"/>
    <property type="match status" value="1"/>
</dbReference>
<dbReference type="Gene3D" id="1.10.260.130">
    <property type="match status" value="1"/>
</dbReference>
<protein>
    <submittedName>
        <fullName evidence="2">Triacylglycerol lipase</fullName>
    </submittedName>
</protein>
<keyword evidence="1" id="KW-0378">Hydrolase</keyword>
<dbReference type="AlphaFoldDB" id="A0A164JCM5"/>
<gene>
    <name evidence="2" type="ORF">AWN90_04365</name>
</gene>
<dbReference type="GO" id="GO:0004806">
    <property type="term" value="F:triacylglycerol lipase activity"/>
    <property type="evidence" value="ECO:0007669"/>
    <property type="project" value="InterPro"/>
</dbReference>
<name>A0A164JCM5_9NOCA</name>
<evidence type="ECO:0000256" key="1">
    <source>
        <dbReference type="ARBA" id="ARBA00022801"/>
    </source>
</evidence>
<evidence type="ECO:0000313" key="2">
    <source>
        <dbReference type="EMBL" id="KZM70271.1"/>
    </source>
</evidence>
<dbReference type="Proteomes" id="UP000076512">
    <property type="component" value="Unassembled WGS sequence"/>
</dbReference>
<dbReference type="STRING" id="455432.AWN90_04365"/>
<accession>A0A164JCM5</accession>
<dbReference type="Gene3D" id="3.40.50.1820">
    <property type="entry name" value="alpha/beta hydrolase"/>
    <property type="match status" value="1"/>
</dbReference>
<dbReference type="PANTHER" id="PTHR34853:SF5">
    <property type="entry name" value="LIP-DOMAIN-CONTAINING PROTEIN-RELATED"/>
    <property type="match status" value="1"/>
</dbReference>
<comment type="caution">
    <text evidence="2">The sequence shown here is derived from an EMBL/GenBank/DDBJ whole genome shotgun (WGS) entry which is preliminary data.</text>
</comment>
<organism evidence="2 3">
    <name type="scientific">Nocardia terpenica</name>
    <dbReference type="NCBI Taxonomy" id="455432"/>
    <lineage>
        <taxon>Bacteria</taxon>
        <taxon>Bacillati</taxon>
        <taxon>Actinomycetota</taxon>
        <taxon>Actinomycetes</taxon>
        <taxon>Mycobacteriales</taxon>
        <taxon>Nocardiaceae</taxon>
        <taxon>Nocardia</taxon>
    </lineage>
</organism>
<dbReference type="GO" id="GO:0016042">
    <property type="term" value="P:lipid catabolic process"/>
    <property type="evidence" value="ECO:0007669"/>
    <property type="project" value="InterPro"/>
</dbReference>
<keyword evidence="3" id="KW-1185">Reference proteome</keyword>
<evidence type="ECO:0000313" key="3">
    <source>
        <dbReference type="Proteomes" id="UP000076512"/>
    </source>
</evidence>
<dbReference type="Pfam" id="PF03583">
    <property type="entry name" value="LIP"/>
    <property type="match status" value="1"/>
</dbReference>